<gene>
    <name evidence="9" type="ORF">BAUCODRAFT_31228</name>
</gene>
<dbReference type="GO" id="GO:0042273">
    <property type="term" value="P:ribosomal large subunit biogenesis"/>
    <property type="evidence" value="ECO:0007669"/>
    <property type="project" value="EnsemblFungi"/>
</dbReference>
<evidence type="ECO:0000256" key="5">
    <source>
        <dbReference type="PIRNR" id="PIRNR028977"/>
    </source>
</evidence>
<evidence type="ECO:0000313" key="9">
    <source>
        <dbReference type="EMBL" id="EMC98952.1"/>
    </source>
</evidence>
<comment type="function">
    <text evidence="5">Required for synthesis of 60S ribosomal subunits and the transport of pre-ribosomes from the nucleoplasm to the cytoplasm.</text>
</comment>
<evidence type="ECO:0000256" key="4">
    <source>
        <dbReference type="ARBA" id="ARBA00023242"/>
    </source>
</evidence>
<reference evidence="9 10" key="1">
    <citation type="journal article" date="2012" name="PLoS Pathog.">
        <title>Diverse lifestyles and strategies of plant pathogenesis encoded in the genomes of eighteen Dothideomycetes fungi.</title>
        <authorList>
            <person name="Ohm R.A."/>
            <person name="Feau N."/>
            <person name="Henrissat B."/>
            <person name="Schoch C.L."/>
            <person name="Horwitz B.A."/>
            <person name="Barry K.W."/>
            <person name="Condon B.J."/>
            <person name="Copeland A.C."/>
            <person name="Dhillon B."/>
            <person name="Glaser F."/>
            <person name="Hesse C.N."/>
            <person name="Kosti I."/>
            <person name="LaButti K."/>
            <person name="Lindquist E.A."/>
            <person name="Lucas S."/>
            <person name="Salamov A.A."/>
            <person name="Bradshaw R.E."/>
            <person name="Ciuffetti L."/>
            <person name="Hamelin R.C."/>
            <person name="Kema G.H.J."/>
            <person name="Lawrence C."/>
            <person name="Scott J.A."/>
            <person name="Spatafora J.W."/>
            <person name="Turgeon B.G."/>
            <person name="de Wit P.J.G.M."/>
            <person name="Zhong S."/>
            <person name="Goodwin S.B."/>
            <person name="Grigoriev I.V."/>
        </authorList>
    </citation>
    <scope>NUCLEOTIDE SEQUENCE [LARGE SCALE GENOMIC DNA]</scope>
    <source>
        <strain evidence="9 10">UAMH 10762</strain>
    </source>
</reference>
<dbReference type="Proteomes" id="UP000011761">
    <property type="component" value="Unassembled WGS sequence"/>
</dbReference>
<accession>M2LWB5</accession>
<dbReference type="GO" id="GO:0006267">
    <property type="term" value="P:pre-replicative complex assembly involved in nuclear cell cycle DNA replication"/>
    <property type="evidence" value="ECO:0007669"/>
    <property type="project" value="EnsemblFungi"/>
</dbReference>
<evidence type="ECO:0000256" key="3">
    <source>
        <dbReference type="ARBA" id="ARBA00023054"/>
    </source>
</evidence>
<dbReference type="Pfam" id="PF03914">
    <property type="entry name" value="CBF"/>
    <property type="match status" value="1"/>
</dbReference>
<dbReference type="GO" id="GO:0030691">
    <property type="term" value="C:Noc2p-Noc3p complex"/>
    <property type="evidence" value="ECO:0007669"/>
    <property type="project" value="EnsemblFungi"/>
</dbReference>
<protein>
    <recommendedName>
        <fullName evidence="5">Nucleolar complex-associated protein 3</fullName>
    </recommendedName>
</protein>
<dbReference type="HOGENOM" id="CLU_012441_3_0_1"/>
<organism evidence="9 10">
    <name type="scientific">Baudoinia panamericana (strain UAMH 10762)</name>
    <name type="common">Angels' share fungus</name>
    <name type="synonym">Baudoinia compniacensis (strain UAMH 10762)</name>
    <dbReference type="NCBI Taxonomy" id="717646"/>
    <lineage>
        <taxon>Eukaryota</taxon>
        <taxon>Fungi</taxon>
        <taxon>Dikarya</taxon>
        <taxon>Ascomycota</taxon>
        <taxon>Pezizomycotina</taxon>
        <taxon>Dothideomycetes</taxon>
        <taxon>Dothideomycetidae</taxon>
        <taxon>Mycosphaerellales</taxon>
        <taxon>Teratosphaeriaceae</taxon>
        <taxon>Baudoinia</taxon>
    </lineage>
</organism>
<dbReference type="InterPro" id="IPR011501">
    <property type="entry name" value="Noc3_N"/>
</dbReference>
<evidence type="ECO:0000256" key="2">
    <source>
        <dbReference type="ARBA" id="ARBA00007797"/>
    </source>
</evidence>
<dbReference type="GeneID" id="19111422"/>
<dbReference type="AlphaFoldDB" id="M2LWB5"/>
<keyword evidence="4" id="KW-0539">Nucleus</keyword>
<keyword evidence="5" id="KW-0690">Ribosome biogenesis</keyword>
<dbReference type="GO" id="GO:0005730">
    <property type="term" value="C:nucleolus"/>
    <property type="evidence" value="ECO:0007669"/>
    <property type="project" value="UniProtKB-SubCell"/>
</dbReference>
<dbReference type="GO" id="GO:0005656">
    <property type="term" value="C:nuclear pre-replicative complex"/>
    <property type="evidence" value="ECO:0007669"/>
    <property type="project" value="EnsemblFungi"/>
</dbReference>
<dbReference type="InterPro" id="IPR005612">
    <property type="entry name" value="CCAAT-binding_factor"/>
</dbReference>
<name>M2LWB5_BAUPA</name>
<dbReference type="PANTHER" id="PTHR14428:SF5">
    <property type="entry name" value="NUCLEOLAR COMPLEX PROTEIN 3 HOMOLOG"/>
    <property type="match status" value="1"/>
</dbReference>
<feature type="domain" description="CCAAT-binding factor" evidence="7">
    <location>
        <begin position="462"/>
        <end position="651"/>
    </location>
</feature>
<dbReference type="InterPro" id="IPR016903">
    <property type="entry name" value="Nucleolar_cplx-assoc_3"/>
</dbReference>
<feature type="compositionally biased region" description="Acidic residues" evidence="6">
    <location>
        <begin position="74"/>
        <end position="90"/>
    </location>
</feature>
<feature type="domain" description="Nucleolar complex-associated protein 3 N-terminal" evidence="8">
    <location>
        <begin position="114"/>
        <end position="204"/>
    </location>
</feature>
<evidence type="ECO:0000259" key="8">
    <source>
        <dbReference type="Pfam" id="PF07540"/>
    </source>
</evidence>
<dbReference type="KEGG" id="bcom:BAUCODRAFT_31228"/>
<feature type="region of interest" description="Disordered" evidence="6">
    <location>
        <begin position="1"/>
        <end position="91"/>
    </location>
</feature>
<sequence length="664" mass="74225">MAVEPASKRRRLSPSKEGNGPVPGFAKWDLEQEYQQRRQKKEKSKNDKLLVRTEKGWEEHERLNESHARNASPQDDEDSMLASGDDEDSGVADLQHPAISEKPALPLKEQIRLAKEDLARIAGHISESPEENIAQLRQLAQIGESENVTITKLAMGTQLAVFKDIVPGYRIRPLSKDDLQAKVSKDVKQLRTFEQTLLAGYKDYVHVLSKLCGNQHLSGVAINCVATLLTSLPHFNCRNDLIAVIVQKLGSRTLAPEAPRCLSALEQLFQEDEEGHASLEVVSQLTKMMKGKDYHIHESVLNVFLHLRLLSEFIHKASTTGVDKDEEPSQMPKKLSKKDREFRTKRERKLVKERKQVEKEMKEADAVVSYEERDKNQAETLKLVFVAYFRILKARVQHLMGAVLEGLAKYSHLINQDLFGDILEVLRDLITEARISLEAGEEDDNEELANTATRRNIQRETLLCIITAFALLQGQLDVAKSASSLHLDLNFFITQLYRTILPIGLDPDIELSAKTAHLQDPNGLATPLAQGAKVNVATTTVLLLRSLQSVLLPPTATKSVPPVRLAAHTKQLMTAALHLPAKSAAAILALLQQITKVHCGKVASLWCTEERRGDGVFDALSEEVESSNPFAATIWEGEVLKMHFDPKVREMVGKMEANIKEARK</sequence>
<dbReference type="GO" id="GO:0006364">
    <property type="term" value="P:rRNA processing"/>
    <property type="evidence" value="ECO:0007669"/>
    <property type="project" value="EnsemblFungi"/>
</dbReference>
<dbReference type="EMBL" id="KB445552">
    <property type="protein sequence ID" value="EMC98952.1"/>
    <property type="molecule type" value="Genomic_DNA"/>
</dbReference>
<dbReference type="RefSeq" id="XP_007673541.1">
    <property type="nucleotide sequence ID" value="XM_007675351.1"/>
</dbReference>
<comment type="similarity">
    <text evidence="2 5">Belongs to the CBF/MAK21 family.</text>
</comment>
<keyword evidence="3" id="KW-0175">Coiled coil</keyword>
<evidence type="ECO:0000256" key="6">
    <source>
        <dbReference type="SAM" id="MobiDB-lite"/>
    </source>
</evidence>
<dbReference type="STRING" id="717646.M2LWB5"/>
<dbReference type="PANTHER" id="PTHR14428">
    <property type="entry name" value="NUCLEOLAR COMPLEX PROTEIN 3"/>
    <property type="match status" value="1"/>
</dbReference>
<dbReference type="PIRSF" id="PIRSF028977">
    <property type="entry name" value="Nucleolar_complex_p3"/>
    <property type="match status" value="1"/>
</dbReference>
<dbReference type="GO" id="GO:0003682">
    <property type="term" value="F:chromatin binding"/>
    <property type="evidence" value="ECO:0007669"/>
    <property type="project" value="EnsemblFungi"/>
</dbReference>
<feature type="compositionally biased region" description="Basic and acidic residues" evidence="6">
    <location>
        <begin position="44"/>
        <end position="68"/>
    </location>
</feature>
<keyword evidence="10" id="KW-1185">Reference proteome</keyword>
<dbReference type="OrthoDB" id="10263597at2759"/>
<dbReference type="OMA" id="FGNMANF"/>
<evidence type="ECO:0000313" key="10">
    <source>
        <dbReference type="Proteomes" id="UP000011761"/>
    </source>
</evidence>
<proteinExistence type="inferred from homology"/>
<dbReference type="GO" id="GO:0006270">
    <property type="term" value="P:DNA replication initiation"/>
    <property type="evidence" value="ECO:0007669"/>
    <property type="project" value="EnsemblFungi"/>
</dbReference>
<dbReference type="Pfam" id="PF07540">
    <property type="entry name" value="NOC3p"/>
    <property type="match status" value="1"/>
</dbReference>
<dbReference type="eggNOG" id="KOG2153">
    <property type="taxonomic scope" value="Eukaryota"/>
</dbReference>
<dbReference type="InterPro" id="IPR016024">
    <property type="entry name" value="ARM-type_fold"/>
</dbReference>
<comment type="subcellular location">
    <subcellularLocation>
        <location evidence="1 5">Nucleus</location>
        <location evidence="1 5">Nucleolus</location>
    </subcellularLocation>
</comment>
<evidence type="ECO:0000259" key="7">
    <source>
        <dbReference type="Pfam" id="PF03914"/>
    </source>
</evidence>
<evidence type="ECO:0000256" key="1">
    <source>
        <dbReference type="ARBA" id="ARBA00004604"/>
    </source>
</evidence>
<dbReference type="SUPFAM" id="SSF48371">
    <property type="entry name" value="ARM repeat"/>
    <property type="match status" value="1"/>
</dbReference>